<dbReference type="InterPro" id="IPR000683">
    <property type="entry name" value="Gfo/Idh/MocA-like_OxRdtase_N"/>
</dbReference>
<feature type="domain" description="Gfo/Idh/MocA-like oxidoreductase N-terminal" evidence="2">
    <location>
        <begin position="220"/>
        <end position="324"/>
    </location>
</feature>
<name>A0A4P2Q8J4_SORCE</name>
<reference evidence="3 4" key="1">
    <citation type="submission" date="2015-09" db="EMBL/GenBank/DDBJ databases">
        <title>Sorangium comparison.</title>
        <authorList>
            <person name="Zaburannyi N."/>
            <person name="Bunk B."/>
            <person name="Overmann J."/>
            <person name="Mueller R."/>
        </authorList>
    </citation>
    <scope>NUCLEOTIDE SEQUENCE [LARGE SCALE GENOMIC DNA]</scope>
    <source>
        <strain evidence="3 4">So ceGT47</strain>
    </source>
</reference>
<protein>
    <submittedName>
        <fullName evidence="3">Oxidoreductase</fullName>
        <ecNumber evidence="3">1.-.-.-</ecNumber>
    </submittedName>
</protein>
<gene>
    <name evidence="3" type="ORF">SOCEGT47_060730</name>
</gene>
<proteinExistence type="predicted"/>
<keyword evidence="3" id="KW-0560">Oxidoreductase</keyword>
<dbReference type="Proteomes" id="UP000295781">
    <property type="component" value="Chromosome"/>
</dbReference>
<sequence length="541" mass="59850">MFILADRWRDGFLDYHLPADQVRIRVRCYWPLQRLADTQLAQPRSLRRLLAYVVEVGPRNTARKVRSRLKERARNEQFLAVGIGEIVEGRAADLVPGDGVIFVAPCHPRAVERIVLPAELVARAPSGLLQRYRGSEDVHLCTRPPDRNADAGDIAGWSPFSAEAIGGRAAPLLEWATGALARLDPAGLRKLPLSPPSPVRERSPRAQGSERPSKTAVLFGLGHYAKTNVLPNIDPRIQVRAIHEIDPTQIGPVPSAGPAHDTSATPRPDEDYDVYLIAGYHATHAGLAAHAIRRGGYAVVEKPLVTTRAQLDDLLAACRAHPGRLFGCFHMRYNPLWGLARADLKLRPGEPVHYSCVVYEIPLARKHWYEWPSSRSRIVSNGCHWLDHFLFMNGFSPPVRRHLWRGANGDFHVSVELANRAVFSMVLTDIGSRRIGVQDHIQLRAGGITVRVDNGSRYMAEDNDRVLRVARINKMESYATMYRSISEKILRNEPADPIEWIERSTSLMLDLEDLVEPATAAASGRPSAAAASASGRAGAAP</sequence>
<dbReference type="RefSeq" id="WP_165373441.1">
    <property type="nucleotide sequence ID" value="NZ_CP012670.1"/>
</dbReference>
<feature type="region of interest" description="Disordered" evidence="1">
    <location>
        <begin position="519"/>
        <end position="541"/>
    </location>
</feature>
<feature type="region of interest" description="Disordered" evidence="1">
    <location>
        <begin position="187"/>
        <end position="213"/>
    </location>
</feature>
<dbReference type="SUPFAM" id="SSF51735">
    <property type="entry name" value="NAD(P)-binding Rossmann-fold domains"/>
    <property type="match status" value="1"/>
</dbReference>
<dbReference type="GO" id="GO:0016491">
    <property type="term" value="F:oxidoreductase activity"/>
    <property type="evidence" value="ECO:0007669"/>
    <property type="project" value="UniProtKB-KW"/>
</dbReference>
<dbReference type="Gene3D" id="3.30.360.10">
    <property type="entry name" value="Dihydrodipicolinate Reductase, domain 2"/>
    <property type="match status" value="1"/>
</dbReference>
<dbReference type="Pfam" id="PF01408">
    <property type="entry name" value="GFO_IDH_MocA"/>
    <property type="match status" value="1"/>
</dbReference>
<feature type="region of interest" description="Disordered" evidence="1">
    <location>
        <begin position="248"/>
        <end position="267"/>
    </location>
</feature>
<dbReference type="GO" id="GO:0000166">
    <property type="term" value="F:nucleotide binding"/>
    <property type="evidence" value="ECO:0007669"/>
    <property type="project" value="InterPro"/>
</dbReference>
<evidence type="ECO:0000259" key="2">
    <source>
        <dbReference type="Pfam" id="PF01408"/>
    </source>
</evidence>
<dbReference type="EMBL" id="CP012670">
    <property type="protein sequence ID" value="AUX25526.1"/>
    <property type="molecule type" value="Genomic_DNA"/>
</dbReference>
<accession>A0A4P2Q8J4</accession>
<organism evidence="3 4">
    <name type="scientific">Sorangium cellulosum</name>
    <name type="common">Polyangium cellulosum</name>
    <dbReference type="NCBI Taxonomy" id="56"/>
    <lineage>
        <taxon>Bacteria</taxon>
        <taxon>Pseudomonadati</taxon>
        <taxon>Myxococcota</taxon>
        <taxon>Polyangia</taxon>
        <taxon>Polyangiales</taxon>
        <taxon>Polyangiaceae</taxon>
        <taxon>Sorangium</taxon>
    </lineage>
</organism>
<dbReference type="AlphaFoldDB" id="A0A4P2Q8J4"/>
<dbReference type="EC" id="1.-.-.-" evidence="3"/>
<evidence type="ECO:0000256" key="1">
    <source>
        <dbReference type="SAM" id="MobiDB-lite"/>
    </source>
</evidence>
<dbReference type="Gene3D" id="3.40.50.720">
    <property type="entry name" value="NAD(P)-binding Rossmann-like Domain"/>
    <property type="match status" value="1"/>
</dbReference>
<evidence type="ECO:0000313" key="4">
    <source>
        <dbReference type="Proteomes" id="UP000295781"/>
    </source>
</evidence>
<evidence type="ECO:0000313" key="3">
    <source>
        <dbReference type="EMBL" id="AUX25526.1"/>
    </source>
</evidence>
<dbReference type="InterPro" id="IPR036291">
    <property type="entry name" value="NAD(P)-bd_dom_sf"/>
</dbReference>